<dbReference type="Gene3D" id="1.10.1200.10">
    <property type="entry name" value="ACP-like"/>
    <property type="match status" value="1"/>
</dbReference>
<dbReference type="GO" id="GO:0000035">
    <property type="term" value="F:acyl binding"/>
    <property type="evidence" value="ECO:0007669"/>
    <property type="project" value="TreeGrafter"/>
</dbReference>
<dbReference type="PANTHER" id="PTHR20863">
    <property type="entry name" value="ACYL CARRIER PROTEIN"/>
    <property type="match status" value="1"/>
</dbReference>
<dbReference type="PROSITE" id="PS50075">
    <property type="entry name" value="CARRIER"/>
    <property type="match status" value="1"/>
</dbReference>
<protein>
    <recommendedName>
        <fullName evidence="7 8">Acyl carrier protein</fullName>
        <shortName evidence="7">ACP</shortName>
    </recommendedName>
</protein>
<keyword evidence="7" id="KW-0963">Cytoplasm</keyword>
<dbReference type="RefSeq" id="WP_307252384.1">
    <property type="nucleotide sequence ID" value="NZ_JAUSUV010000006.1"/>
</dbReference>
<dbReference type="NCBIfam" id="TIGR00517">
    <property type="entry name" value="acyl_carrier"/>
    <property type="match status" value="1"/>
</dbReference>
<dbReference type="GO" id="GO:0000036">
    <property type="term" value="F:acyl carrier activity"/>
    <property type="evidence" value="ECO:0007669"/>
    <property type="project" value="UniProtKB-UniRule"/>
</dbReference>
<dbReference type="HAMAP" id="MF_01217">
    <property type="entry name" value="Acyl_carrier"/>
    <property type="match status" value="1"/>
</dbReference>
<evidence type="ECO:0000256" key="7">
    <source>
        <dbReference type="HAMAP-Rule" id="MF_01217"/>
    </source>
</evidence>
<comment type="PTM">
    <text evidence="7">4'-phosphopantetheine is transferred from CoA to a specific serine of apo-ACP by AcpS. This modification is essential for activity because fatty acids are bound in thioester linkage to the sulfhydryl of the prosthetic group.</text>
</comment>
<dbReference type="SUPFAM" id="SSF47336">
    <property type="entry name" value="ACP-like"/>
    <property type="match status" value="1"/>
</dbReference>
<gene>
    <name evidence="7" type="primary">acpP</name>
    <name evidence="11" type="ORF">J2Z48_001534</name>
</gene>
<dbReference type="GO" id="GO:0009245">
    <property type="term" value="P:lipid A biosynthetic process"/>
    <property type="evidence" value="ECO:0007669"/>
    <property type="project" value="TreeGrafter"/>
</dbReference>
<comment type="PTM">
    <text evidence="9">4'-phosphopantetheine is transferred from CoA to a specific serine of apo-ACP by acpS.</text>
</comment>
<dbReference type="Pfam" id="PF00550">
    <property type="entry name" value="PP-binding"/>
    <property type="match status" value="1"/>
</dbReference>
<comment type="similarity">
    <text evidence="7">Belongs to the acyl carrier protein (ACP) family.</text>
</comment>
<evidence type="ECO:0000256" key="2">
    <source>
        <dbReference type="ARBA" id="ARBA00022516"/>
    </source>
</evidence>
<keyword evidence="12" id="KW-1185">Reference proteome</keyword>
<dbReference type="InterPro" id="IPR036736">
    <property type="entry name" value="ACP-like_sf"/>
</dbReference>
<comment type="pathway">
    <text evidence="7 9">Lipid metabolism; fatty acid biosynthesis.</text>
</comment>
<evidence type="ECO:0000256" key="1">
    <source>
        <dbReference type="ARBA" id="ARBA00022450"/>
    </source>
</evidence>
<name>A0AAJ1TMK9_9BACL</name>
<keyword evidence="5 7" id="KW-0443">Lipid metabolism</keyword>
<evidence type="ECO:0000256" key="3">
    <source>
        <dbReference type="ARBA" id="ARBA00022553"/>
    </source>
</evidence>
<dbReference type="InterPro" id="IPR003231">
    <property type="entry name" value="ACP"/>
</dbReference>
<keyword evidence="3 7" id="KW-0597">Phosphoprotein</keyword>
<dbReference type="NCBIfam" id="NF002148">
    <property type="entry name" value="PRK00982.1-2"/>
    <property type="match status" value="1"/>
</dbReference>
<feature type="domain" description="Carrier" evidence="10">
    <location>
        <begin position="2"/>
        <end position="77"/>
    </location>
</feature>
<keyword evidence="1 7" id="KW-0596">Phosphopantetheine</keyword>
<evidence type="ECO:0000259" key="10">
    <source>
        <dbReference type="PROSITE" id="PS50075"/>
    </source>
</evidence>
<keyword evidence="6 7" id="KW-0275">Fatty acid biosynthesis</keyword>
<dbReference type="Proteomes" id="UP001238450">
    <property type="component" value="Unassembled WGS sequence"/>
</dbReference>
<dbReference type="NCBIfam" id="NF002150">
    <property type="entry name" value="PRK00982.1-4"/>
    <property type="match status" value="1"/>
</dbReference>
<evidence type="ECO:0000256" key="9">
    <source>
        <dbReference type="RuleBase" id="RU003545"/>
    </source>
</evidence>
<evidence type="ECO:0000256" key="8">
    <source>
        <dbReference type="NCBIfam" id="TIGR00517"/>
    </source>
</evidence>
<comment type="function">
    <text evidence="7 9">Carrier of the growing fatty acid chain in fatty acid biosynthesis.</text>
</comment>
<dbReference type="PANTHER" id="PTHR20863:SF76">
    <property type="entry name" value="CARRIER DOMAIN-CONTAINING PROTEIN"/>
    <property type="match status" value="1"/>
</dbReference>
<accession>A0AAJ1TMK9</accession>
<comment type="caution">
    <text evidence="11">The sequence shown here is derived from an EMBL/GenBank/DDBJ whole genome shotgun (WGS) entry which is preliminary data.</text>
</comment>
<evidence type="ECO:0000256" key="6">
    <source>
        <dbReference type="ARBA" id="ARBA00023160"/>
    </source>
</evidence>
<evidence type="ECO:0000313" key="12">
    <source>
        <dbReference type="Proteomes" id="UP001238450"/>
    </source>
</evidence>
<evidence type="ECO:0000313" key="11">
    <source>
        <dbReference type="EMBL" id="MDQ0417361.1"/>
    </source>
</evidence>
<dbReference type="GO" id="GO:0016020">
    <property type="term" value="C:membrane"/>
    <property type="evidence" value="ECO:0007669"/>
    <property type="project" value="GOC"/>
</dbReference>
<dbReference type="AlphaFoldDB" id="A0AAJ1TMK9"/>
<evidence type="ECO:0000256" key="4">
    <source>
        <dbReference type="ARBA" id="ARBA00022832"/>
    </source>
</evidence>
<feature type="modified residue" description="O-(pantetheine 4'-phosphoryl)serine" evidence="7">
    <location>
        <position position="37"/>
    </location>
</feature>
<keyword evidence="4 7" id="KW-0276">Fatty acid metabolism</keyword>
<dbReference type="InterPro" id="IPR009081">
    <property type="entry name" value="PP-bd_ACP"/>
</dbReference>
<dbReference type="EMBL" id="JAUSUV010000006">
    <property type="protein sequence ID" value="MDQ0417361.1"/>
    <property type="molecule type" value="Genomic_DNA"/>
</dbReference>
<comment type="subcellular location">
    <subcellularLocation>
        <location evidence="7">Cytoplasm</location>
    </subcellularLocation>
</comment>
<reference evidence="11 12" key="1">
    <citation type="submission" date="2023-07" db="EMBL/GenBank/DDBJ databases">
        <title>Genomic Encyclopedia of Type Strains, Phase IV (KMG-IV): sequencing the most valuable type-strain genomes for metagenomic binning, comparative biology and taxonomic classification.</title>
        <authorList>
            <person name="Goeker M."/>
        </authorList>
    </citation>
    <scope>NUCLEOTIDE SEQUENCE [LARGE SCALE GENOMIC DNA]</scope>
    <source>
        <strain evidence="11 12">DSM 46876</strain>
    </source>
</reference>
<proteinExistence type="inferred from homology"/>
<organism evidence="11 12">
    <name type="scientific">Croceifilum oryzae</name>
    <dbReference type="NCBI Taxonomy" id="1553429"/>
    <lineage>
        <taxon>Bacteria</taxon>
        <taxon>Bacillati</taxon>
        <taxon>Bacillota</taxon>
        <taxon>Bacilli</taxon>
        <taxon>Bacillales</taxon>
        <taxon>Thermoactinomycetaceae</taxon>
        <taxon>Croceifilum</taxon>
    </lineage>
</organism>
<dbReference type="GO" id="GO:0005829">
    <property type="term" value="C:cytosol"/>
    <property type="evidence" value="ECO:0007669"/>
    <property type="project" value="TreeGrafter"/>
</dbReference>
<keyword evidence="2 7" id="KW-0444">Lipid biosynthesis</keyword>
<evidence type="ECO:0000256" key="5">
    <source>
        <dbReference type="ARBA" id="ARBA00023098"/>
    </source>
</evidence>
<sequence length="80" mass="8837">MATTLERVQKIISEKLDVAIEEVTLEASIREDLDADSLDVVDLIMDLEDEFGLSINEEAAEKIAIVQDIVSFVDAQKANT</sequence>